<dbReference type="PANTHER" id="PTHR30043:SF1">
    <property type="entry name" value="ABC TRANSPORT SYSTEM PERMEASE PROTEIN P69"/>
    <property type="match status" value="1"/>
</dbReference>
<sequence>MSTHYDVQALPAEQREHILRGFGLGWWRQLGQVAIVFGVVLLACWYVGLLDATTLLNGLPSIATLAGEAMPPDFSGYRSWIRPLIDTLAMSIAGTAIAVVFSLVVAFVAARNTAPHPLVFGVARVLLNALRSVPELIMGIIFVAAVGFGALPGVLALGLHSVGMVSKFFAEAIEHVDEAPVEAARAAGAYADASAAARGFATGDAAVRRRGDLPLGIQLSRLHRDGHGWRRRYRLRTHGLAAHHAVPGGCSNPAGHPGHGHASRRLQWRAAQNVSNRTKHAAETRYNSPSTR</sequence>
<keyword evidence="3" id="KW-1003">Cell membrane</keyword>
<keyword evidence="4" id="KW-0997">Cell inner membrane</keyword>
<reference evidence="11" key="1">
    <citation type="submission" date="2013-10" db="EMBL/GenBank/DDBJ databases">
        <title>Antibiotic resistance diversity of beta-lactamase producers in the General Hospital Vienna.</title>
        <authorList>
            <person name="Barisic I."/>
            <person name="Mitteregger D."/>
            <person name="Hirschl A.M."/>
            <person name="Noehammer C."/>
            <person name="Wiesinger-Mayr H."/>
        </authorList>
    </citation>
    <scope>NUCLEOTIDE SEQUENCE [LARGE SCALE GENOMIC DNA]</scope>
    <source>
        <strain evidence="11">IS43</strain>
    </source>
</reference>
<dbReference type="InterPro" id="IPR000515">
    <property type="entry name" value="MetI-like"/>
</dbReference>
<feature type="domain" description="ABC transmembrane type-1" evidence="10">
    <location>
        <begin position="103"/>
        <end position="189"/>
    </location>
</feature>
<keyword evidence="2" id="KW-0813">Transport</keyword>
<evidence type="ECO:0000256" key="7">
    <source>
        <dbReference type="ARBA" id="ARBA00023136"/>
    </source>
</evidence>
<dbReference type="PANTHER" id="PTHR30043">
    <property type="entry name" value="PHOSPHONATES TRANSPORT SYSTEM PERMEASE PROTEIN"/>
    <property type="match status" value="1"/>
</dbReference>
<evidence type="ECO:0000256" key="1">
    <source>
        <dbReference type="ARBA" id="ARBA00004429"/>
    </source>
</evidence>
<dbReference type="EMBL" id="CBWK010000803">
    <property type="protein sequence ID" value="CDL12468.1"/>
    <property type="molecule type" value="Genomic_DNA"/>
</dbReference>
<proteinExistence type="predicted"/>
<evidence type="ECO:0000256" key="8">
    <source>
        <dbReference type="SAM" id="MobiDB-lite"/>
    </source>
</evidence>
<feature type="transmembrane region" description="Helical" evidence="9">
    <location>
        <begin position="30"/>
        <end position="49"/>
    </location>
</feature>
<feature type="transmembrane region" description="Helical" evidence="9">
    <location>
        <begin position="88"/>
        <end position="110"/>
    </location>
</feature>
<dbReference type="Proteomes" id="UP000019183">
    <property type="component" value="Unassembled WGS sequence"/>
</dbReference>
<evidence type="ECO:0000256" key="6">
    <source>
        <dbReference type="ARBA" id="ARBA00022989"/>
    </source>
</evidence>
<keyword evidence="5 9" id="KW-0812">Transmembrane</keyword>
<dbReference type="Pfam" id="PF00528">
    <property type="entry name" value="BPD_transp_1"/>
    <property type="match status" value="1"/>
</dbReference>
<evidence type="ECO:0000313" key="11">
    <source>
        <dbReference type="EMBL" id="CDL12468.1"/>
    </source>
</evidence>
<name>W1DST3_KLEPN</name>
<evidence type="ECO:0000256" key="5">
    <source>
        <dbReference type="ARBA" id="ARBA00022692"/>
    </source>
</evidence>
<dbReference type="SUPFAM" id="SSF161098">
    <property type="entry name" value="MetI-like"/>
    <property type="match status" value="1"/>
</dbReference>
<dbReference type="GO" id="GO:0055085">
    <property type="term" value="P:transmembrane transport"/>
    <property type="evidence" value="ECO:0007669"/>
    <property type="project" value="InterPro"/>
</dbReference>
<evidence type="ECO:0000256" key="9">
    <source>
        <dbReference type="SAM" id="Phobius"/>
    </source>
</evidence>
<evidence type="ECO:0000259" key="10">
    <source>
        <dbReference type="Pfam" id="PF00528"/>
    </source>
</evidence>
<dbReference type="GO" id="GO:0005886">
    <property type="term" value="C:plasma membrane"/>
    <property type="evidence" value="ECO:0007669"/>
    <property type="project" value="UniProtKB-SubCell"/>
</dbReference>
<keyword evidence="12" id="KW-1185">Reference proteome</keyword>
<accession>W1DST3</accession>
<evidence type="ECO:0000313" key="12">
    <source>
        <dbReference type="Proteomes" id="UP000019183"/>
    </source>
</evidence>
<evidence type="ECO:0000256" key="4">
    <source>
        <dbReference type="ARBA" id="ARBA00022519"/>
    </source>
</evidence>
<keyword evidence="7 9" id="KW-0472">Membrane</keyword>
<protein>
    <submittedName>
        <fullName evidence="11">Phosphonate ABC transporter permease protein phnE (TC 3.A.1.9.1)</fullName>
    </submittedName>
</protein>
<evidence type="ECO:0000256" key="2">
    <source>
        <dbReference type="ARBA" id="ARBA00022448"/>
    </source>
</evidence>
<dbReference type="Gene3D" id="1.10.3720.10">
    <property type="entry name" value="MetI-like"/>
    <property type="match status" value="1"/>
</dbReference>
<comment type="caution">
    <text evidence="11">The sequence shown here is derived from an EMBL/GenBank/DDBJ whole genome shotgun (WGS) entry which is preliminary data.</text>
</comment>
<feature type="transmembrane region" description="Helical" evidence="9">
    <location>
        <begin position="136"/>
        <end position="159"/>
    </location>
</feature>
<evidence type="ECO:0000256" key="3">
    <source>
        <dbReference type="ARBA" id="ARBA00022475"/>
    </source>
</evidence>
<feature type="region of interest" description="Disordered" evidence="8">
    <location>
        <begin position="272"/>
        <end position="292"/>
    </location>
</feature>
<keyword evidence="6 9" id="KW-1133">Transmembrane helix</keyword>
<comment type="subcellular location">
    <subcellularLocation>
        <location evidence="1">Cell inner membrane</location>
        <topology evidence="1">Multi-pass membrane protein</topology>
    </subcellularLocation>
</comment>
<dbReference type="CDD" id="cd06261">
    <property type="entry name" value="TM_PBP2"/>
    <property type="match status" value="1"/>
</dbReference>
<organism evidence="11 12">
    <name type="scientific">Klebsiella pneumoniae IS43</name>
    <dbReference type="NCBI Taxonomy" id="1432552"/>
    <lineage>
        <taxon>Bacteria</taxon>
        <taxon>Pseudomonadati</taxon>
        <taxon>Pseudomonadota</taxon>
        <taxon>Gammaproteobacteria</taxon>
        <taxon>Enterobacterales</taxon>
        <taxon>Enterobacteriaceae</taxon>
        <taxon>Klebsiella/Raoultella group</taxon>
        <taxon>Klebsiella</taxon>
        <taxon>Klebsiella pneumoniae complex</taxon>
    </lineage>
</organism>
<dbReference type="AlphaFoldDB" id="W1DST3"/>
<dbReference type="InterPro" id="IPR035906">
    <property type="entry name" value="MetI-like_sf"/>
</dbReference>